<dbReference type="InterPro" id="IPR020008">
    <property type="entry name" value="GlyGly_CTERM"/>
</dbReference>
<accession>A0ABS6MG33</accession>
<evidence type="ECO:0000256" key="3">
    <source>
        <dbReference type="ARBA" id="ARBA00022801"/>
    </source>
</evidence>
<evidence type="ECO:0000256" key="4">
    <source>
        <dbReference type="ARBA" id="ARBA00022825"/>
    </source>
</evidence>
<feature type="region of interest" description="Disordered" evidence="6">
    <location>
        <begin position="849"/>
        <end position="868"/>
    </location>
</feature>
<organism evidence="9 10">
    <name type="scientific">Arsukibacterium indicum</name>
    <dbReference type="NCBI Taxonomy" id="2848612"/>
    <lineage>
        <taxon>Bacteria</taxon>
        <taxon>Pseudomonadati</taxon>
        <taxon>Pseudomonadota</taxon>
        <taxon>Gammaproteobacteria</taxon>
        <taxon>Chromatiales</taxon>
        <taxon>Chromatiaceae</taxon>
        <taxon>Arsukibacterium</taxon>
    </lineage>
</organism>
<name>A0ABS6MG33_9GAMM</name>
<dbReference type="RefSeq" id="WP_217666616.1">
    <property type="nucleotide sequence ID" value="NZ_JAHRID010000001.1"/>
</dbReference>
<dbReference type="Pfam" id="PF00082">
    <property type="entry name" value="Peptidase_S8"/>
    <property type="match status" value="1"/>
</dbReference>
<gene>
    <name evidence="9" type="ORF">KQY15_01470</name>
</gene>
<dbReference type="InterPro" id="IPR051048">
    <property type="entry name" value="Peptidase_S8/S53_subtilisin"/>
</dbReference>
<dbReference type="Pfam" id="PF13855">
    <property type="entry name" value="LRR_8"/>
    <property type="match status" value="1"/>
</dbReference>
<evidence type="ECO:0000256" key="6">
    <source>
        <dbReference type="SAM" id="MobiDB-lite"/>
    </source>
</evidence>
<feature type="signal peptide" evidence="7">
    <location>
        <begin position="1"/>
        <end position="22"/>
    </location>
</feature>
<dbReference type="InterPro" id="IPR001611">
    <property type="entry name" value="Leu-rich_rpt"/>
</dbReference>
<dbReference type="PROSITE" id="PS00137">
    <property type="entry name" value="SUBTILASE_HIS"/>
    <property type="match status" value="1"/>
</dbReference>
<dbReference type="InterPro" id="IPR023828">
    <property type="entry name" value="Peptidase_S8_Ser-AS"/>
</dbReference>
<proteinExistence type="inferred from homology"/>
<dbReference type="Pfam" id="PF22352">
    <property type="entry name" value="K319L-like_PKD"/>
    <property type="match status" value="1"/>
</dbReference>
<keyword evidence="7" id="KW-0732">Signal</keyword>
<dbReference type="InterPro" id="IPR034204">
    <property type="entry name" value="PfSUB1-like_cat_dom"/>
</dbReference>
<feature type="active site" description="Charge relay system" evidence="5">
    <location>
        <position position="372"/>
    </location>
</feature>
<keyword evidence="10" id="KW-1185">Reference proteome</keyword>
<dbReference type="PROSITE" id="PS51892">
    <property type="entry name" value="SUBTILASE"/>
    <property type="match status" value="1"/>
</dbReference>
<evidence type="ECO:0000256" key="5">
    <source>
        <dbReference type="PROSITE-ProRule" id="PRU01240"/>
    </source>
</evidence>
<dbReference type="PANTHER" id="PTHR43399:SF4">
    <property type="entry name" value="CELL WALL-ASSOCIATED PROTEASE"/>
    <property type="match status" value="1"/>
</dbReference>
<evidence type="ECO:0000256" key="2">
    <source>
        <dbReference type="ARBA" id="ARBA00022670"/>
    </source>
</evidence>
<dbReference type="CDD" id="cd07473">
    <property type="entry name" value="Peptidases_S8_Subtilisin_like"/>
    <property type="match status" value="1"/>
</dbReference>
<feature type="domain" description="Peptidase S8/S53" evidence="8">
    <location>
        <begin position="149"/>
        <end position="406"/>
    </location>
</feature>
<dbReference type="PROSITE" id="PS00138">
    <property type="entry name" value="SUBTILASE_SER"/>
    <property type="match status" value="1"/>
</dbReference>
<feature type="active site" description="Charge relay system" evidence="5">
    <location>
        <position position="155"/>
    </location>
</feature>
<comment type="similarity">
    <text evidence="1 5">Belongs to the peptidase S8 family.</text>
</comment>
<reference evidence="9 10" key="1">
    <citation type="submission" date="2021-06" db="EMBL/GenBank/DDBJ databases">
        <title>Rheinheimera indica sp. nov., isolated from deep-sea sediment.</title>
        <authorList>
            <person name="Wang Z."/>
            <person name="Zhang X.-Y."/>
        </authorList>
    </citation>
    <scope>NUCLEOTIDE SEQUENCE [LARGE SCALE GENOMIC DNA]</scope>
    <source>
        <strain evidence="9 10">SM2107</strain>
    </source>
</reference>
<dbReference type="NCBIfam" id="TIGR03501">
    <property type="entry name" value="GlyGly_CTERM"/>
    <property type="match status" value="1"/>
</dbReference>
<dbReference type="EMBL" id="JAHRID010000001">
    <property type="protein sequence ID" value="MBV2127764.1"/>
    <property type="molecule type" value="Genomic_DNA"/>
</dbReference>
<dbReference type="Proteomes" id="UP000704611">
    <property type="component" value="Unassembled WGS sequence"/>
</dbReference>
<evidence type="ECO:0000259" key="8">
    <source>
        <dbReference type="Pfam" id="PF00082"/>
    </source>
</evidence>
<sequence>MPKLLILPLLLTIVVVAGSAVAEQTNRLIIATDIEFNALEPGAASTIQHRFASKYASSIQPVGLPGRHAQRNNAAAGLLRVRLHEGASLAQAVAYYNQLSGVRFAEPDYRLRKQQIPNDPQFDLQWHLSQQQGINAPGVWQLTTGDPQLVVAVIDTGVAIDHPDLQDNLWLNPSETVNGQDDDGNGYIDDIYGIDTANNTSNPLDEDGHGTQISGIIGAATNNSLGVAGVNWHLQILNCKFLDETGSGFVSDAIACLDYVLDLKQNRGINIIATNNSWGGPGQSQALYEAIARQQQAGILFIASAGNSGNQSPLYPAAYDLANIISVAAHDQQQNKASFSNYGRDWVDVTAPGVAIQTTDLADNYRAVAGTSMAAPVVTGLVALLKAAEPGLDWPALRARLLLTGKASDDPLIRDHTVSGRLLLATNRNPGTPEETGILECEAQPARRILPAPGILYLRAGSTLDIRVLSIDCNGVSSLPVVTDSQTGQNIALAEQAGLADGMFSGQWVFAGQPATLQFADSEVTVLPRNDNYCSDLNAPDVPLAQCQALVQLYFDTLGQSWLDNQGWLNPEFAVCNWAGVTCSNGQVTELNLANNNLSGELPAALSGLTGLTALDLSFNSLTGNFPAVLLQLANLQRLSLWQNGFSGSIPTEISELSALQELDLSFNNFSGSLPAALGQLSLLQRLFVESNQLAGPVPSALATLTDLRVLWLADNNFNGTLPQNFIELTRLTAFSFRNTSLCPPKNLAFSSWLAGISTLERNADCANSSPQVTTPASISAGSGATVLLRATASDSDNDLLRYRWQQLSGPTVTLVNATSLTASFTAPTVNASSNLVFRFTADDGVNESSSTTTVQVNPAGGGSSAGSSSGGGSVGFAMLLLAALAGWRRYCVDEMRWWQVKIKLR</sequence>
<evidence type="ECO:0000313" key="9">
    <source>
        <dbReference type="EMBL" id="MBV2127764.1"/>
    </source>
</evidence>
<comment type="caution">
    <text evidence="9">The sequence shown here is derived from an EMBL/GenBank/DDBJ whole genome shotgun (WGS) entry which is preliminary data.</text>
</comment>
<protein>
    <submittedName>
        <fullName evidence="9">S8 family serine peptidase</fullName>
    </submittedName>
</protein>
<evidence type="ECO:0000256" key="1">
    <source>
        <dbReference type="ARBA" id="ARBA00011073"/>
    </source>
</evidence>
<keyword evidence="3 5" id="KW-0378">Hydrolase</keyword>
<feature type="chain" id="PRO_5047448581" evidence="7">
    <location>
        <begin position="23"/>
        <end position="906"/>
    </location>
</feature>
<keyword evidence="4 5" id="KW-0720">Serine protease</keyword>
<keyword evidence="2 5" id="KW-0645">Protease</keyword>
<dbReference type="PANTHER" id="PTHR43399">
    <property type="entry name" value="SUBTILISIN-RELATED"/>
    <property type="match status" value="1"/>
</dbReference>
<dbReference type="Pfam" id="PF00560">
    <property type="entry name" value="LRR_1"/>
    <property type="match status" value="2"/>
</dbReference>
<dbReference type="PROSITE" id="PS00136">
    <property type="entry name" value="SUBTILASE_ASP"/>
    <property type="match status" value="1"/>
</dbReference>
<dbReference type="InterPro" id="IPR000209">
    <property type="entry name" value="Peptidase_S8/S53_dom"/>
</dbReference>
<evidence type="ECO:0000313" key="10">
    <source>
        <dbReference type="Proteomes" id="UP000704611"/>
    </source>
</evidence>
<evidence type="ECO:0000256" key="7">
    <source>
        <dbReference type="SAM" id="SignalP"/>
    </source>
</evidence>
<feature type="active site" description="Charge relay system" evidence="5">
    <location>
        <position position="209"/>
    </location>
</feature>
<dbReference type="InterPro" id="IPR023827">
    <property type="entry name" value="Peptidase_S8_Asp-AS"/>
</dbReference>
<dbReference type="InterPro" id="IPR022398">
    <property type="entry name" value="Peptidase_S8_His-AS"/>
</dbReference>